<feature type="region of interest" description="Disordered" evidence="13">
    <location>
        <begin position="166"/>
        <end position="217"/>
    </location>
</feature>
<dbReference type="InterPro" id="IPR046357">
    <property type="entry name" value="PPIase_dom_sf"/>
</dbReference>
<keyword evidence="11" id="KW-0479">Metal-binding</keyword>
<evidence type="ECO:0000256" key="3">
    <source>
        <dbReference type="ARBA" id="ARBA00004456"/>
    </source>
</evidence>
<dbReference type="PROSITE" id="PS50059">
    <property type="entry name" value="FKBP_PPIASE"/>
    <property type="match status" value="1"/>
</dbReference>
<dbReference type="InterPro" id="IPR013083">
    <property type="entry name" value="Znf_RING/FYVE/PHD"/>
</dbReference>
<evidence type="ECO:0000256" key="13">
    <source>
        <dbReference type="SAM" id="MobiDB-lite"/>
    </source>
</evidence>
<dbReference type="AlphaFoldDB" id="A0A8J5GIX8"/>
<evidence type="ECO:0000256" key="8">
    <source>
        <dbReference type="ARBA" id="ARBA00022946"/>
    </source>
</evidence>
<comment type="caution">
    <text evidence="16">The sequence shown here is derived from an EMBL/GenBank/DDBJ whole genome shotgun (WGS) entry which is preliminary data.</text>
</comment>
<organism evidence="16 17">
    <name type="scientific">Zingiber officinale</name>
    <name type="common">Ginger</name>
    <name type="synonym">Amomum zingiber</name>
    <dbReference type="NCBI Taxonomy" id="94328"/>
    <lineage>
        <taxon>Eukaryota</taxon>
        <taxon>Viridiplantae</taxon>
        <taxon>Streptophyta</taxon>
        <taxon>Embryophyta</taxon>
        <taxon>Tracheophyta</taxon>
        <taxon>Spermatophyta</taxon>
        <taxon>Magnoliopsida</taxon>
        <taxon>Liliopsida</taxon>
        <taxon>Zingiberales</taxon>
        <taxon>Zingiberaceae</taxon>
        <taxon>Zingiber</taxon>
    </lineage>
</organism>
<dbReference type="PROSITE" id="PS50089">
    <property type="entry name" value="ZF_RING_2"/>
    <property type="match status" value="1"/>
</dbReference>
<dbReference type="GO" id="GO:0008270">
    <property type="term" value="F:zinc ion binding"/>
    <property type="evidence" value="ECO:0007669"/>
    <property type="project" value="UniProtKB-KW"/>
</dbReference>
<dbReference type="SUPFAM" id="SSF57850">
    <property type="entry name" value="RING/U-box"/>
    <property type="match status" value="1"/>
</dbReference>
<keyword evidence="6" id="KW-0150">Chloroplast</keyword>
<gene>
    <name evidence="16" type="ORF">ZIOFF_033945</name>
</gene>
<comment type="similarity">
    <text evidence="4">Belongs to the FKBP-type PPIase family.</text>
</comment>
<evidence type="ECO:0000256" key="5">
    <source>
        <dbReference type="ARBA" id="ARBA00013194"/>
    </source>
</evidence>
<evidence type="ECO:0000256" key="10">
    <source>
        <dbReference type="ARBA" id="ARBA00023110"/>
    </source>
</evidence>
<dbReference type="SMART" id="SM00184">
    <property type="entry name" value="RING"/>
    <property type="match status" value="1"/>
</dbReference>
<evidence type="ECO:0000256" key="11">
    <source>
        <dbReference type="PROSITE-ProRule" id="PRU00175"/>
    </source>
</evidence>
<comment type="function">
    <text evidence="2">PPIases accelerate the folding of proteins. It catalyzes the cis-trans isomerization of proline imidic peptide bonds in oligopeptides.</text>
</comment>
<evidence type="ECO:0000256" key="12">
    <source>
        <dbReference type="PROSITE-ProRule" id="PRU00277"/>
    </source>
</evidence>
<evidence type="ECO:0000256" key="4">
    <source>
        <dbReference type="ARBA" id="ARBA00006577"/>
    </source>
</evidence>
<keyword evidence="11" id="KW-0862">Zinc</keyword>
<keyword evidence="7" id="KW-0934">Plastid</keyword>
<dbReference type="SUPFAM" id="SSF54534">
    <property type="entry name" value="FKBP-like"/>
    <property type="match status" value="1"/>
</dbReference>
<dbReference type="GO" id="GO:0003755">
    <property type="term" value="F:peptidyl-prolyl cis-trans isomerase activity"/>
    <property type="evidence" value="ECO:0007669"/>
    <property type="project" value="UniProtKB-KW"/>
</dbReference>
<dbReference type="CDD" id="cd16461">
    <property type="entry name" value="RING-H2_EL5-like"/>
    <property type="match status" value="1"/>
</dbReference>
<feature type="compositionally biased region" description="Low complexity" evidence="13">
    <location>
        <begin position="169"/>
        <end position="197"/>
    </location>
</feature>
<dbReference type="Proteomes" id="UP000734854">
    <property type="component" value="Unassembled WGS sequence"/>
</dbReference>
<keyword evidence="17" id="KW-1185">Reference proteome</keyword>
<dbReference type="GO" id="GO:0009543">
    <property type="term" value="C:chloroplast thylakoid lumen"/>
    <property type="evidence" value="ECO:0007669"/>
    <property type="project" value="UniProtKB-SubCell"/>
</dbReference>
<evidence type="ECO:0000256" key="9">
    <source>
        <dbReference type="ARBA" id="ARBA00023078"/>
    </source>
</evidence>
<evidence type="ECO:0000313" key="17">
    <source>
        <dbReference type="Proteomes" id="UP000734854"/>
    </source>
</evidence>
<sequence length="394" mass="42574">MTNYAEVRSYRESSDMFDVTRDKGLLPNVIKRLPMFKISCDEIIDSCGRNVCCVVCLQDFIDGDTARMMPMCNHIFHVVCIDVWLVKHASCPTCRQKFLSCSSFPAYPVTERNRPDQDKARNLVAPVGHRFLALPPAAPPLLSSSPMASILGSPAFLIRPFTKPQLACSQPPRSQSQSQPPPVESQSQPQPLAQPSTATPPPPAPQQKPKLGSDSTDWITSSLTRRFGLGAGLAWVGFLAAGVVSEQIKTRFEVSQEQANTKVLDKEEEVVLPNGIRYTELRVGGGGSPRPGDLVVIDLQGKVVGAVEAFVDTFGEGKRPLALVMGSRPYTKGMCEGVEYVLRSMKAGGQRRVTVPPALGFGDEGADLGSGVRIPPAATLEFVVQVDKVSIAPS</sequence>
<accession>A0A8J5GIX8</accession>
<proteinExistence type="inferred from homology"/>
<evidence type="ECO:0000256" key="7">
    <source>
        <dbReference type="ARBA" id="ARBA00022640"/>
    </source>
</evidence>
<evidence type="ECO:0000256" key="6">
    <source>
        <dbReference type="ARBA" id="ARBA00022528"/>
    </source>
</evidence>
<dbReference type="EMBL" id="JACMSC010000009">
    <property type="protein sequence ID" value="KAG6508571.1"/>
    <property type="molecule type" value="Genomic_DNA"/>
</dbReference>
<evidence type="ECO:0000259" key="14">
    <source>
        <dbReference type="PROSITE" id="PS50059"/>
    </source>
</evidence>
<feature type="domain" description="RING-type" evidence="15">
    <location>
        <begin position="53"/>
        <end position="95"/>
    </location>
</feature>
<reference evidence="16 17" key="1">
    <citation type="submission" date="2020-08" db="EMBL/GenBank/DDBJ databases">
        <title>Plant Genome Project.</title>
        <authorList>
            <person name="Zhang R.-G."/>
        </authorList>
    </citation>
    <scope>NUCLEOTIDE SEQUENCE [LARGE SCALE GENOMIC DNA]</scope>
    <source>
        <tissue evidence="16">Rhizome</tissue>
    </source>
</reference>
<dbReference type="Gene3D" id="3.30.40.10">
    <property type="entry name" value="Zinc/RING finger domain, C3HC4 (zinc finger)"/>
    <property type="match status" value="1"/>
</dbReference>
<evidence type="ECO:0000256" key="1">
    <source>
        <dbReference type="ARBA" id="ARBA00000971"/>
    </source>
</evidence>
<name>A0A8J5GIX8_ZINOF</name>
<comment type="subcellular location">
    <subcellularLocation>
        <location evidence="3">Plastid</location>
        <location evidence="3">Chloroplast thylakoid lumen</location>
    </subcellularLocation>
</comment>
<protein>
    <recommendedName>
        <fullName evidence="5 12">peptidylprolyl isomerase</fullName>
        <ecNumber evidence="5 12">5.2.1.8</ecNumber>
    </recommendedName>
</protein>
<evidence type="ECO:0000256" key="2">
    <source>
        <dbReference type="ARBA" id="ARBA00002388"/>
    </source>
</evidence>
<dbReference type="EC" id="5.2.1.8" evidence="5 12"/>
<dbReference type="InterPro" id="IPR001179">
    <property type="entry name" value="PPIase_FKBP_dom"/>
</dbReference>
<dbReference type="Pfam" id="PF13639">
    <property type="entry name" value="zf-RING_2"/>
    <property type="match status" value="1"/>
</dbReference>
<comment type="catalytic activity">
    <reaction evidence="1 12">
        <text>[protein]-peptidylproline (omega=180) = [protein]-peptidylproline (omega=0)</text>
        <dbReference type="Rhea" id="RHEA:16237"/>
        <dbReference type="Rhea" id="RHEA-COMP:10747"/>
        <dbReference type="Rhea" id="RHEA-COMP:10748"/>
        <dbReference type="ChEBI" id="CHEBI:83833"/>
        <dbReference type="ChEBI" id="CHEBI:83834"/>
        <dbReference type="EC" id="5.2.1.8"/>
    </reaction>
</comment>
<keyword evidence="8" id="KW-0809">Transit peptide</keyword>
<keyword evidence="11" id="KW-0863">Zinc-finger</keyword>
<dbReference type="PANTHER" id="PTHR47598">
    <property type="entry name" value="PEPTIDYL-PROLYL CIS-TRANS ISOMERASE FKBP17-2, CHLOROPLASTIC"/>
    <property type="match status" value="1"/>
</dbReference>
<keyword evidence="9" id="KW-0793">Thylakoid</keyword>
<evidence type="ECO:0000259" key="15">
    <source>
        <dbReference type="PROSITE" id="PS50089"/>
    </source>
</evidence>
<dbReference type="Pfam" id="PF00254">
    <property type="entry name" value="FKBP_C"/>
    <property type="match status" value="1"/>
</dbReference>
<evidence type="ECO:0000313" key="16">
    <source>
        <dbReference type="EMBL" id="KAG6508571.1"/>
    </source>
</evidence>
<dbReference type="InterPro" id="IPR001841">
    <property type="entry name" value="Znf_RING"/>
</dbReference>
<dbReference type="PANTHER" id="PTHR47598:SF1">
    <property type="entry name" value="PEPTIDYL-PROLYL CIS-TRANS ISOMERASE FKBP17-2, CHLOROPLASTIC"/>
    <property type="match status" value="1"/>
</dbReference>
<keyword evidence="12" id="KW-0413">Isomerase</keyword>
<dbReference type="Gene3D" id="3.10.50.40">
    <property type="match status" value="1"/>
</dbReference>
<feature type="domain" description="PPIase FKBP-type" evidence="14">
    <location>
        <begin position="292"/>
        <end position="390"/>
    </location>
</feature>
<dbReference type="InterPro" id="IPR053111">
    <property type="entry name" value="Chloro_FKBP-type_PPIase"/>
</dbReference>
<dbReference type="FunFam" id="3.10.50.40:FF:000037">
    <property type="entry name" value="Peptidylprolyl isomerase"/>
    <property type="match status" value="1"/>
</dbReference>
<keyword evidence="10 12" id="KW-0697">Rotamase</keyword>